<dbReference type="Pfam" id="PF18937">
    <property type="entry name" value="DUF5685"/>
    <property type="match status" value="1"/>
</dbReference>
<evidence type="ECO:0000313" key="1">
    <source>
        <dbReference type="EMBL" id="GIG81175.1"/>
    </source>
</evidence>
<gene>
    <name evidence="1" type="ORF">Pka01_43020</name>
</gene>
<reference evidence="1 2" key="1">
    <citation type="submission" date="2021-01" db="EMBL/GenBank/DDBJ databases">
        <title>Whole genome shotgun sequence of Planotetraspora kaengkrachanensis NBRC 104272.</title>
        <authorList>
            <person name="Komaki H."/>
            <person name="Tamura T."/>
        </authorList>
    </citation>
    <scope>NUCLEOTIDE SEQUENCE [LARGE SCALE GENOMIC DNA]</scope>
    <source>
        <strain evidence="1 2">NBRC 104272</strain>
    </source>
</reference>
<keyword evidence="2" id="KW-1185">Reference proteome</keyword>
<dbReference type="AlphaFoldDB" id="A0A8J3V5P0"/>
<evidence type="ECO:0000313" key="2">
    <source>
        <dbReference type="Proteomes" id="UP000630097"/>
    </source>
</evidence>
<dbReference type="RefSeq" id="WP_203884545.1">
    <property type="nucleotide sequence ID" value="NZ_BAABHH010000017.1"/>
</dbReference>
<dbReference type="EMBL" id="BONV01000018">
    <property type="protein sequence ID" value="GIG81175.1"/>
    <property type="molecule type" value="Genomic_DNA"/>
</dbReference>
<dbReference type="Proteomes" id="UP000630097">
    <property type="component" value="Unassembled WGS sequence"/>
</dbReference>
<name>A0A8J3V5P0_9ACTN</name>
<comment type="caution">
    <text evidence="1">The sequence shown here is derived from an EMBL/GenBank/DDBJ whole genome shotgun (WGS) entry which is preliminary data.</text>
</comment>
<sequence>MFGIIRPCAHHSGDAVIEAWRAHLCGLCLTLRDRHGQTARMATNYDGLILSILTEAQSSGPAVRRTAGPCPLRGFRTAEVVSSKVEGARLAAVSSLALAAGKIRDHAADGDGMAGRPLSGAPLRRVAHSWSTAAERHAASIGFDTTVLTEAVDRQVALEASPGRPLLQLTEPTEAAVAAAFAHTAVLAEVPGNSETLREAGRLFGRIAHIVDAVEDLEEDLARGRHNPLAATGTSVAEARRLCEEAAAGLGLAVRDLELRERHLVEALLVDETRRAVRRAFTDRVRPPGPGRKAVAGLFTLVTCGLYRPEWSSERESPASDRCLLTECDCSSCSDCCNCCDCSTCSDCDCCGCDCSP</sequence>
<proteinExistence type="predicted"/>
<dbReference type="InterPro" id="IPR043740">
    <property type="entry name" value="DUF5685"/>
</dbReference>
<accession>A0A8J3V5P0</accession>
<protein>
    <recommendedName>
        <fullName evidence="3">Regulatory protein</fullName>
    </recommendedName>
</protein>
<evidence type="ECO:0008006" key="3">
    <source>
        <dbReference type="Google" id="ProtNLM"/>
    </source>
</evidence>
<organism evidence="1 2">
    <name type="scientific">Planotetraspora kaengkrachanensis</name>
    <dbReference type="NCBI Taxonomy" id="575193"/>
    <lineage>
        <taxon>Bacteria</taxon>
        <taxon>Bacillati</taxon>
        <taxon>Actinomycetota</taxon>
        <taxon>Actinomycetes</taxon>
        <taxon>Streptosporangiales</taxon>
        <taxon>Streptosporangiaceae</taxon>
        <taxon>Planotetraspora</taxon>
    </lineage>
</organism>